<dbReference type="EMBL" id="JAIWYP010000005">
    <property type="protein sequence ID" value="KAH3817572.1"/>
    <property type="molecule type" value="Genomic_DNA"/>
</dbReference>
<comment type="caution">
    <text evidence="1">The sequence shown here is derived from an EMBL/GenBank/DDBJ whole genome shotgun (WGS) entry which is preliminary data.</text>
</comment>
<keyword evidence="2" id="KW-1185">Reference proteome</keyword>
<dbReference type="Proteomes" id="UP000828390">
    <property type="component" value="Unassembled WGS sequence"/>
</dbReference>
<evidence type="ECO:0000313" key="1">
    <source>
        <dbReference type="EMBL" id="KAH3817572.1"/>
    </source>
</evidence>
<gene>
    <name evidence="1" type="ORF">DPMN_119111</name>
</gene>
<reference evidence="1" key="1">
    <citation type="journal article" date="2019" name="bioRxiv">
        <title>The Genome of the Zebra Mussel, Dreissena polymorpha: A Resource for Invasive Species Research.</title>
        <authorList>
            <person name="McCartney M.A."/>
            <person name="Auch B."/>
            <person name="Kono T."/>
            <person name="Mallez S."/>
            <person name="Zhang Y."/>
            <person name="Obille A."/>
            <person name="Becker A."/>
            <person name="Abrahante J.E."/>
            <person name="Garbe J."/>
            <person name="Badalamenti J.P."/>
            <person name="Herman A."/>
            <person name="Mangelson H."/>
            <person name="Liachko I."/>
            <person name="Sullivan S."/>
            <person name="Sone E.D."/>
            <person name="Koren S."/>
            <person name="Silverstein K.A.T."/>
            <person name="Beckman K.B."/>
            <person name="Gohl D.M."/>
        </authorList>
    </citation>
    <scope>NUCLEOTIDE SEQUENCE</scope>
    <source>
        <strain evidence="1">Duluth1</strain>
        <tissue evidence="1">Whole animal</tissue>
    </source>
</reference>
<evidence type="ECO:0000313" key="2">
    <source>
        <dbReference type="Proteomes" id="UP000828390"/>
    </source>
</evidence>
<name>A0A9D4GIP4_DREPO</name>
<sequence>MLFAVEYNCLSSTAHSVIDVTRNTVESSFSRCFGAIHDIFRRCATEDSQQESGRDKLSEILCALCAQNGMDCRKIRVETPFE</sequence>
<protein>
    <submittedName>
        <fullName evidence="1">Uncharacterized protein</fullName>
    </submittedName>
</protein>
<accession>A0A9D4GIP4</accession>
<reference evidence="1" key="2">
    <citation type="submission" date="2020-11" db="EMBL/GenBank/DDBJ databases">
        <authorList>
            <person name="McCartney M.A."/>
            <person name="Auch B."/>
            <person name="Kono T."/>
            <person name="Mallez S."/>
            <person name="Becker A."/>
            <person name="Gohl D.M."/>
            <person name="Silverstein K.A.T."/>
            <person name="Koren S."/>
            <person name="Bechman K.B."/>
            <person name="Herman A."/>
            <person name="Abrahante J.E."/>
            <person name="Garbe J."/>
        </authorList>
    </citation>
    <scope>NUCLEOTIDE SEQUENCE</scope>
    <source>
        <strain evidence="1">Duluth1</strain>
        <tissue evidence="1">Whole animal</tissue>
    </source>
</reference>
<proteinExistence type="predicted"/>
<dbReference type="AlphaFoldDB" id="A0A9D4GIP4"/>
<organism evidence="1 2">
    <name type="scientific">Dreissena polymorpha</name>
    <name type="common">Zebra mussel</name>
    <name type="synonym">Mytilus polymorpha</name>
    <dbReference type="NCBI Taxonomy" id="45954"/>
    <lineage>
        <taxon>Eukaryota</taxon>
        <taxon>Metazoa</taxon>
        <taxon>Spiralia</taxon>
        <taxon>Lophotrochozoa</taxon>
        <taxon>Mollusca</taxon>
        <taxon>Bivalvia</taxon>
        <taxon>Autobranchia</taxon>
        <taxon>Heteroconchia</taxon>
        <taxon>Euheterodonta</taxon>
        <taxon>Imparidentia</taxon>
        <taxon>Neoheterodontei</taxon>
        <taxon>Myida</taxon>
        <taxon>Dreissenoidea</taxon>
        <taxon>Dreissenidae</taxon>
        <taxon>Dreissena</taxon>
    </lineage>
</organism>